<keyword evidence="4" id="KW-1185">Reference proteome</keyword>
<feature type="domain" description="Glycosyl transferase family 1" evidence="2">
    <location>
        <begin position="207"/>
        <end position="364"/>
    </location>
</feature>
<evidence type="ECO:0000313" key="3">
    <source>
        <dbReference type="EMBL" id="MBB4667886.1"/>
    </source>
</evidence>
<dbReference type="AlphaFoldDB" id="A0A7W7BS91"/>
<dbReference type="Proteomes" id="UP000573729">
    <property type="component" value="Unassembled WGS sequence"/>
</dbReference>
<dbReference type="PANTHER" id="PTHR12526:SF637">
    <property type="entry name" value="GLYCOSYLTRANSFERASE EPSF-RELATED"/>
    <property type="match status" value="1"/>
</dbReference>
<dbReference type="GO" id="GO:0016757">
    <property type="term" value="F:glycosyltransferase activity"/>
    <property type="evidence" value="ECO:0007669"/>
    <property type="project" value="InterPro"/>
</dbReference>
<evidence type="ECO:0000313" key="4">
    <source>
        <dbReference type="Proteomes" id="UP000573729"/>
    </source>
</evidence>
<gene>
    <name evidence="3" type="ORF">BKA24_002595</name>
</gene>
<dbReference type="Pfam" id="PF00534">
    <property type="entry name" value="Glycos_transf_1"/>
    <property type="match status" value="1"/>
</dbReference>
<proteinExistence type="predicted"/>
<keyword evidence="1 3" id="KW-0808">Transferase</keyword>
<name>A0A7W7BS91_9MICO</name>
<dbReference type="SUPFAM" id="SSF53756">
    <property type="entry name" value="UDP-Glycosyltransferase/glycogen phosphorylase"/>
    <property type="match status" value="1"/>
</dbReference>
<evidence type="ECO:0000259" key="2">
    <source>
        <dbReference type="Pfam" id="PF00534"/>
    </source>
</evidence>
<evidence type="ECO:0000256" key="1">
    <source>
        <dbReference type="ARBA" id="ARBA00022679"/>
    </source>
</evidence>
<dbReference type="Gene3D" id="3.40.50.2000">
    <property type="entry name" value="Glycogen Phosphorylase B"/>
    <property type="match status" value="2"/>
</dbReference>
<reference evidence="3 4" key="1">
    <citation type="submission" date="2020-08" db="EMBL/GenBank/DDBJ databases">
        <title>Sequencing the genomes of 1000 actinobacteria strains.</title>
        <authorList>
            <person name="Klenk H.-P."/>
        </authorList>
    </citation>
    <scope>NUCLEOTIDE SEQUENCE [LARGE SCALE GENOMIC DNA]</scope>
    <source>
        <strain evidence="3 4">DSM 24947</strain>
    </source>
</reference>
<dbReference type="InterPro" id="IPR001296">
    <property type="entry name" value="Glyco_trans_1"/>
</dbReference>
<dbReference type="PANTHER" id="PTHR12526">
    <property type="entry name" value="GLYCOSYLTRANSFERASE"/>
    <property type="match status" value="1"/>
</dbReference>
<accession>A0A7W7BS91</accession>
<organism evidence="3 4">
    <name type="scientific">Microbacterium marinum</name>
    <dbReference type="NCBI Taxonomy" id="421115"/>
    <lineage>
        <taxon>Bacteria</taxon>
        <taxon>Bacillati</taxon>
        <taxon>Actinomycetota</taxon>
        <taxon>Actinomycetes</taxon>
        <taxon>Micrococcales</taxon>
        <taxon>Microbacteriaceae</taxon>
        <taxon>Microbacterium</taxon>
    </lineage>
</organism>
<dbReference type="EMBL" id="JACHMD010000001">
    <property type="protein sequence ID" value="MBB4667886.1"/>
    <property type="molecule type" value="Genomic_DNA"/>
</dbReference>
<dbReference type="RefSeq" id="WP_184218954.1">
    <property type="nucleotide sequence ID" value="NZ_JACHMD010000001.1"/>
</dbReference>
<sequence length="396" mass="41830">MTRPTRVLSLYEGLFAGGARILHTSVVRGLHADGSHEHAVLSIASAARRESTLQRMEDDTRYRELTGAGVAVSTLGRTAGAHPPAPEDYSNAELDAAASVVAEADVILTLKEQPLGLLLALDERGLLPDVPIASCLHRSDPTHSGAAMRWLGELGASGRLTSTVSCAQSTSDAYARFTPPTVRKIVIPNGIDTARFRPGADDRVAVHRALGIPLDAPVVVFAARFDAMKDPGLFLRSVASHARRDEQTHYLMCGAGMTRDNPALTAALADAGVPRHRMHPLGIRDDMPSVYRAADIVALTSAYGEASPLCLIEGAATGATPVTTAVGDAAQIVRGFGVVTPHDEHAIAAAWTKVISRRPVYRAAALAARPRLGSDRMLDAYRNVIDDLAGAQEAAA</sequence>
<protein>
    <submittedName>
        <fullName evidence="3">Glycosyltransferase involved in cell wall biosynthesis</fullName>
    </submittedName>
</protein>
<comment type="caution">
    <text evidence="3">The sequence shown here is derived from an EMBL/GenBank/DDBJ whole genome shotgun (WGS) entry which is preliminary data.</text>
</comment>